<gene>
    <name evidence="1" type="ORF">EVAR_54057_1</name>
</gene>
<evidence type="ECO:0000313" key="2">
    <source>
        <dbReference type="Proteomes" id="UP000299102"/>
    </source>
</evidence>
<name>A0A4C1XGB2_EUMVA</name>
<dbReference type="OrthoDB" id="431068at2759"/>
<keyword evidence="2" id="KW-1185">Reference proteome</keyword>
<protein>
    <submittedName>
        <fullName evidence="1">Uncharacterized protein</fullName>
    </submittedName>
</protein>
<sequence>MPRQPPSSSERQRSLWHLPSDRDVLFTRCMQLAAAQAIRAHGGIEVGVHRDRQRKADNAFVKTTDNSLLDDQSDLGITPYAGDNFYAAEVKDMASIIQRIISDGLTVAIPDYRNLLLSPNSSLQCIPKSLTDLPLPSFSGFRLELPETVDLVLETGICVCRTNARTQDDRLHLLHSDKTFLHRPAPHSLPDRRRERPR</sequence>
<organism evidence="1 2">
    <name type="scientific">Eumeta variegata</name>
    <name type="common">Bagworm moth</name>
    <name type="synonym">Eumeta japonica</name>
    <dbReference type="NCBI Taxonomy" id="151549"/>
    <lineage>
        <taxon>Eukaryota</taxon>
        <taxon>Metazoa</taxon>
        <taxon>Ecdysozoa</taxon>
        <taxon>Arthropoda</taxon>
        <taxon>Hexapoda</taxon>
        <taxon>Insecta</taxon>
        <taxon>Pterygota</taxon>
        <taxon>Neoptera</taxon>
        <taxon>Endopterygota</taxon>
        <taxon>Lepidoptera</taxon>
        <taxon>Glossata</taxon>
        <taxon>Ditrysia</taxon>
        <taxon>Tineoidea</taxon>
        <taxon>Psychidae</taxon>
        <taxon>Oiketicinae</taxon>
        <taxon>Eumeta</taxon>
    </lineage>
</organism>
<evidence type="ECO:0000313" key="1">
    <source>
        <dbReference type="EMBL" id="GBP62032.1"/>
    </source>
</evidence>
<dbReference type="EMBL" id="BGZK01000830">
    <property type="protein sequence ID" value="GBP62032.1"/>
    <property type="molecule type" value="Genomic_DNA"/>
</dbReference>
<dbReference type="Proteomes" id="UP000299102">
    <property type="component" value="Unassembled WGS sequence"/>
</dbReference>
<proteinExistence type="predicted"/>
<comment type="caution">
    <text evidence="1">The sequence shown here is derived from an EMBL/GenBank/DDBJ whole genome shotgun (WGS) entry which is preliminary data.</text>
</comment>
<accession>A0A4C1XGB2</accession>
<dbReference type="AlphaFoldDB" id="A0A4C1XGB2"/>
<reference evidence="1 2" key="1">
    <citation type="journal article" date="2019" name="Commun. Biol.">
        <title>The bagworm genome reveals a unique fibroin gene that provides high tensile strength.</title>
        <authorList>
            <person name="Kono N."/>
            <person name="Nakamura H."/>
            <person name="Ohtoshi R."/>
            <person name="Tomita M."/>
            <person name="Numata K."/>
            <person name="Arakawa K."/>
        </authorList>
    </citation>
    <scope>NUCLEOTIDE SEQUENCE [LARGE SCALE GENOMIC DNA]</scope>
</reference>